<dbReference type="OMA" id="GMKIWAI"/>
<keyword evidence="2 4" id="KW-0863">Zinc-finger</keyword>
<dbReference type="STRING" id="436907.A7TL67"/>
<dbReference type="InterPro" id="IPR038545">
    <property type="entry name" value="Znf_DBF_sf"/>
</dbReference>
<sequence>MISPAKITARSPLKAADTNSRVPRNSLSINTDGSANLANTKVSGVDTGNLMLKKRSLEKLEQQQIQDKKRPKIERGRSIEGAIVQVSKALSLKNAEQDNQNHHQAKVTPNELLEWQNNWKKIMRRESRIYFDTTDETDISKHARLKLDKKKELLKRGFISLGAQITQFFDTSVTIVITRRSVDRISSLQDNDVLSRAKKGYMKVWNYEKSTRFLKNLNVDLDQLEKEKLNSLSTPTLSNLLQNEKLYGPSDRDPRTRRDDIHYFKYSSVYLYDLWQTWAPVITLEWKPQELMDVNNLPYPVLKMGTFGRCPFIGDGSCDESSYKRVAKRYNRDKANRSYALRLRQLYQYHSEPSPDRTEFLLIPHTCLDSKHCYEKWQQKLNSHQTALSNNEAKVSEITVPKTKLSKVDENTSWKEPIKVPEKTLSNISLSHQQLLGTMIRQETEEFPNDLCNSKNLNWVAQEIKASGVHQSNDVATSFGNGLGPTKASVLSKNLKSLNRMVVDRRLGTKANTTSSASKIISKINNDEKEQSQSNASRINSTNTTTDNDNKDKDKDIKNTNKGVNVNLDKEAGTKKEIEKPVVRNSGYCENCRVKYDSLDLHVKSERHQSFAQNDLNFESIDSLISKLKFQF</sequence>
<accession>A7TL67</accession>
<dbReference type="SMART" id="SM00586">
    <property type="entry name" value="ZnF_DBF"/>
    <property type="match status" value="1"/>
</dbReference>
<dbReference type="InterPro" id="IPR055116">
    <property type="entry name" value="DBF4_BRCT"/>
</dbReference>
<dbReference type="AlphaFoldDB" id="A7TL67"/>
<feature type="domain" description="DBF4-type" evidence="7">
    <location>
        <begin position="582"/>
        <end position="631"/>
    </location>
</feature>
<feature type="coiled-coil region" evidence="5">
    <location>
        <begin position="207"/>
        <end position="234"/>
    </location>
</feature>
<feature type="compositionally biased region" description="Polar residues" evidence="6">
    <location>
        <begin position="17"/>
        <end position="28"/>
    </location>
</feature>
<keyword evidence="3" id="KW-0862">Zinc</keyword>
<keyword evidence="5" id="KW-0175">Coiled coil</keyword>
<dbReference type="FunFam" id="6.10.250.3410:FF:000001">
    <property type="entry name" value="Protein DBF4 homolog A"/>
    <property type="match status" value="1"/>
</dbReference>
<dbReference type="GeneID" id="5545203"/>
<dbReference type="PhylomeDB" id="A7TL67"/>
<reference evidence="8 9" key="1">
    <citation type="journal article" date="2007" name="Proc. Natl. Acad. Sci. U.S.A.">
        <title>Independent sorting-out of thousands of duplicated gene pairs in two yeast species descended from a whole-genome duplication.</title>
        <authorList>
            <person name="Scannell D.R."/>
            <person name="Frank A.C."/>
            <person name="Conant G.C."/>
            <person name="Byrne K.P."/>
            <person name="Woolfit M."/>
            <person name="Wolfe K.H."/>
        </authorList>
    </citation>
    <scope>NUCLEOTIDE SEQUENCE [LARGE SCALE GENOMIC DNA]</scope>
    <source>
        <strain evidence="9">ATCC 22028 / DSM 70294 / BCRC 21397 / CBS 2163 / NBRC 10782 / NRRL Y-8283 / UCD 57-17</strain>
    </source>
</reference>
<evidence type="ECO:0000256" key="3">
    <source>
        <dbReference type="ARBA" id="ARBA00022833"/>
    </source>
</evidence>
<dbReference type="Pfam" id="PF08630">
    <property type="entry name" value="Dfp1_Him1_M"/>
    <property type="match status" value="1"/>
</dbReference>
<dbReference type="Gene3D" id="6.10.250.3410">
    <property type="entry name" value="DBF zinc finger"/>
    <property type="match status" value="1"/>
</dbReference>
<dbReference type="Pfam" id="PF07535">
    <property type="entry name" value="zf-DBF"/>
    <property type="match status" value="1"/>
</dbReference>
<dbReference type="GO" id="GO:0060903">
    <property type="term" value="P:positive regulation of meiosis I"/>
    <property type="evidence" value="ECO:0007669"/>
    <property type="project" value="EnsemblFungi"/>
</dbReference>
<evidence type="ECO:0000256" key="1">
    <source>
        <dbReference type="ARBA" id="ARBA00022723"/>
    </source>
</evidence>
<evidence type="ECO:0000313" key="9">
    <source>
        <dbReference type="Proteomes" id="UP000000267"/>
    </source>
</evidence>
<keyword evidence="9" id="KW-1185">Reference proteome</keyword>
<dbReference type="InterPro" id="IPR006572">
    <property type="entry name" value="Znf_DBF"/>
</dbReference>
<dbReference type="GO" id="GO:0008270">
    <property type="term" value="F:zinc ion binding"/>
    <property type="evidence" value="ECO:0007669"/>
    <property type="project" value="UniProtKB-KW"/>
</dbReference>
<dbReference type="PROSITE" id="PS51265">
    <property type="entry name" value="ZF_DBF4"/>
    <property type="match status" value="1"/>
</dbReference>
<dbReference type="GO" id="GO:0006279">
    <property type="term" value="P:premeiotic DNA replication"/>
    <property type="evidence" value="ECO:0007669"/>
    <property type="project" value="EnsemblFungi"/>
</dbReference>
<dbReference type="InterPro" id="IPR051590">
    <property type="entry name" value="Replication_Regulatory_Kinase"/>
</dbReference>
<dbReference type="GO" id="GO:0000775">
    <property type="term" value="C:chromosome, centromeric region"/>
    <property type="evidence" value="ECO:0007669"/>
    <property type="project" value="EnsemblFungi"/>
</dbReference>
<dbReference type="GO" id="GO:0031431">
    <property type="term" value="C:Dbf4-dependent protein kinase complex"/>
    <property type="evidence" value="ECO:0007669"/>
    <property type="project" value="EnsemblFungi"/>
</dbReference>
<dbReference type="Gene3D" id="3.40.50.10190">
    <property type="entry name" value="BRCT domain"/>
    <property type="match status" value="1"/>
</dbReference>
<dbReference type="OrthoDB" id="21380at2759"/>
<evidence type="ECO:0000256" key="6">
    <source>
        <dbReference type="SAM" id="MobiDB-lite"/>
    </source>
</evidence>
<dbReference type="RefSeq" id="XP_001644888.1">
    <property type="nucleotide sequence ID" value="XM_001644838.1"/>
</dbReference>
<dbReference type="GO" id="GO:0000785">
    <property type="term" value="C:chromatin"/>
    <property type="evidence" value="ECO:0007669"/>
    <property type="project" value="EnsemblFungi"/>
</dbReference>
<evidence type="ECO:0000313" key="8">
    <source>
        <dbReference type="EMBL" id="EDO17030.1"/>
    </source>
</evidence>
<gene>
    <name evidence="8" type="ORF">Kpol_1065p47</name>
</gene>
<dbReference type="Proteomes" id="UP000000267">
    <property type="component" value="Unassembled WGS sequence"/>
</dbReference>
<feature type="region of interest" description="Disordered" evidence="6">
    <location>
        <begin position="509"/>
        <end position="563"/>
    </location>
</feature>
<feature type="compositionally biased region" description="Low complexity" evidence="6">
    <location>
        <begin position="511"/>
        <end position="524"/>
    </location>
</feature>
<evidence type="ECO:0000256" key="4">
    <source>
        <dbReference type="PROSITE-ProRule" id="PRU00600"/>
    </source>
</evidence>
<name>A7TL67_VANPO</name>
<evidence type="ECO:0000256" key="5">
    <source>
        <dbReference type="SAM" id="Coils"/>
    </source>
</evidence>
<dbReference type="GO" id="GO:0033314">
    <property type="term" value="P:mitotic DNA replication checkpoint signaling"/>
    <property type="evidence" value="ECO:0007669"/>
    <property type="project" value="EnsemblFungi"/>
</dbReference>
<dbReference type="Pfam" id="PF22437">
    <property type="entry name" value="DBF4_BRCT"/>
    <property type="match status" value="1"/>
</dbReference>
<dbReference type="InterPro" id="IPR013939">
    <property type="entry name" value="Regulatory_Dfp1/Him1"/>
</dbReference>
<dbReference type="InterPro" id="IPR036420">
    <property type="entry name" value="BRCT_dom_sf"/>
</dbReference>
<dbReference type="GO" id="GO:1903468">
    <property type="term" value="P:positive regulation of DNA replication initiation"/>
    <property type="evidence" value="ECO:0007669"/>
    <property type="project" value="EnsemblFungi"/>
</dbReference>
<keyword evidence="1" id="KW-0479">Metal-binding</keyword>
<dbReference type="GO" id="GO:0006270">
    <property type="term" value="P:DNA replication initiation"/>
    <property type="evidence" value="ECO:0007669"/>
    <property type="project" value="EnsemblFungi"/>
</dbReference>
<dbReference type="PANTHER" id="PTHR15375">
    <property type="entry name" value="ACTIVATOR OF S-PHASE KINASE-RELATED"/>
    <property type="match status" value="1"/>
</dbReference>
<dbReference type="FunCoup" id="A7TL67">
    <property type="interactions" value="225"/>
</dbReference>
<evidence type="ECO:0000259" key="7">
    <source>
        <dbReference type="PROSITE" id="PS51265"/>
    </source>
</evidence>
<feature type="compositionally biased region" description="Polar residues" evidence="6">
    <location>
        <begin position="532"/>
        <end position="541"/>
    </location>
</feature>
<organism evidence="9">
    <name type="scientific">Vanderwaltozyma polyspora (strain ATCC 22028 / DSM 70294 / BCRC 21397 / CBS 2163 / NBRC 10782 / NRRL Y-8283 / UCD 57-17)</name>
    <name type="common">Kluyveromyces polysporus</name>
    <dbReference type="NCBI Taxonomy" id="436907"/>
    <lineage>
        <taxon>Eukaryota</taxon>
        <taxon>Fungi</taxon>
        <taxon>Dikarya</taxon>
        <taxon>Ascomycota</taxon>
        <taxon>Saccharomycotina</taxon>
        <taxon>Saccharomycetes</taxon>
        <taxon>Saccharomycetales</taxon>
        <taxon>Saccharomycetaceae</taxon>
        <taxon>Vanderwaltozyma</taxon>
    </lineage>
</organism>
<dbReference type="eggNOG" id="KOG4139">
    <property type="taxonomic scope" value="Eukaryota"/>
</dbReference>
<dbReference type="HOGENOM" id="CLU_023948_0_0_1"/>
<feature type="compositionally biased region" description="Basic and acidic residues" evidence="6">
    <location>
        <begin position="548"/>
        <end position="559"/>
    </location>
</feature>
<evidence type="ECO:0000256" key="2">
    <source>
        <dbReference type="ARBA" id="ARBA00022771"/>
    </source>
</evidence>
<dbReference type="GO" id="GO:0001100">
    <property type="term" value="P:negative regulation of exit from mitosis"/>
    <property type="evidence" value="ECO:0007669"/>
    <property type="project" value="EnsemblFungi"/>
</dbReference>
<dbReference type="InParanoid" id="A7TL67"/>
<proteinExistence type="predicted"/>
<protein>
    <recommendedName>
        <fullName evidence="7">DBF4-type domain-containing protein</fullName>
    </recommendedName>
</protein>
<dbReference type="GO" id="GO:0003688">
    <property type="term" value="F:DNA replication origin binding"/>
    <property type="evidence" value="ECO:0007669"/>
    <property type="project" value="EnsemblFungi"/>
</dbReference>
<feature type="region of interest" description="Disordered" evidence="6">
    <location>
        <begin position="1"/>
        <end position="28"/>
    </location>
</feature>
<dbReference type="PANTHER" id="PTHR15375:SF26">
    <property type="entry name" value="PROTEIN CHIFFON"/>
    <property type="match status" value="1"/>
</dbReference>
<dbReference type="KEGG" id="vpo:Kpol_1065p47"/>
<dbReference type="GO" id="GO:0043539">
    <property type="term" value="F:protein serine/threonine kinase activator activity"/>
    <property type="evidence" value="ECO:0007669"/>
    <property type="project" value="EnsemblFungi"/>
</dbReference>
<dbReference type="EMBL" id="DS480412">
    <property type="protein sequence ID" value="EDO17030.1"/>
    <property type="molecule type" value="Genomic_DNA"/>
</dbReference>